<dbReference type="InterPro" id="IPR036388">
    <property type="entry name" value="WH-like_DNA-bd_sf"/>
</dbReference>
<dbReference type="Proteomes" id="UP000251800">
    <property type="component" value="Unassembled WGS sequence"/>
</dbReference>
<dbReference type="RefSeq" id="WP_109719965.1">
    <property type="nucleotide sequence ID" value="NZ_QEQK01000006.1"/>
</dbReference>
<evidence type="ECO:0000313" key="2">
    <source>
        <dbReference type="Proteomes" id="UP000251800"/>
    </source>
</evidence>
<organism evidence="1 2">
    <name type="scientific">Abyssibacter profundi</name>
    <dbReference type="NCBI Taxonomy" id="2182787"/>
    <lineage>
        <taxon>Bacteria</taxon>
        <taxon>Pseudomonadati</taxon>
        <taxon>Pseudomonadota</taxon>
        <taxon>Gammaproteobacteria</taxon>
        <taxon>Chromatiales</taxon>
        <taxon>Oceanococcaceae</taxon>
        <taxon>Abyssibacter</taxon>
    </lineage>
</organism>
<name>A0A363ULA6_9GAMM</name>
<protein>
    <submittedName>
        <fullName evidence="1">Uncharacterized protein</fullName>
    </submittedName>
</protein>
<dbReference type="Gene3D" id="1.10.10.10">
    <property type="entry name" value="Winged helix-like DNA-binding domain superfamily/Winged helix DNA-binding domain"/>
    <property type="match status" value="1"/>
</dbReference>
<accession>A0A363ULA6</accession>
<reference evidence="1 2" key="1">
    <citation type="submission" date="2018-05" db="EMBL/GenBank/DDBJ databases">
        <title>Abyssibacter profundi OUC007T gen. nov., sp. nov, a marine bacterium isolated from seawater of the Mariana Trench.</title>
        <authorList>
            <person name="Zhou S."/>
        </authorList>
    </citation>
    <scope>NUCLEOTIDE SEQUENCE [LARGE SCALE GENOMIC DNA]</scope>
    <source>
        <strain evidence="1 2">OUC007</strain>
    </source>
</reference>
<sequence length="247" mass="27240">MADRERLLSGRQLVAQLDELEVGTWTAAAVRRWIHEEIPCPIAQRGQNGQSHRYRLVDVVQWLCDRAERAGDRLEAGDTVLQMLRRAAEPSPVPDPGGISAREQACAGLPIQQGATDSMGRPSLKDRVQAAKADGHEDPELLDLLMEVIGGRDPRHWKAAEEAIALRTKRKREEGSLVSDDELQLCLDTQQALFLGAMQGLRAQLKAELAGLGTDLERGRAIDREFDRALERMADAVDAEAHEEASA</sequence>
<gene>
    <name evidence="1" type="ORF">DEH80_07935</name>
</gene>
<comment type="caution">
    <text evidence="1">The sequence shown here is derived from an EMBL/GenBank/DDBJ whole genome shotgun (WGS) entry which is preliminary data.</text>
</comment>
<dbReference type="EMBL" id="QEQK01000006">
    <property type="protein sequence ID" value="PWN56194.1"/>
    <property type="molecule type" value="Genomic_DNA"/>
</dbReference>
<dbReference type="AlphaFoldDB" id="A0A363ULA6"/>
<keyword evidence="2" id="KW-1185">Reference proteome</keyword>
<proteinExistence type="predicted"/>
<evidence type="ECO:0000313" key="1">
    <source>
        <dbReference type="EMBL" id="PWN56194.1"/>
    </source>
</evidence>